<protein>
    <submittedName>
        <fullName evidence="5">ABC transporter ATP-binding protein</fullName>
    </submittedName>
</protein>
<name>A0ABT6XX36_ALISE</name>
<dbReference type="RefSeq" id="WP_283203208.1">
    <property type="nucleotide sequence ID" value="NZ_JASGCB010000006.1"/>
</dbReference>
<keyword evidence="3 5" id="KW-0067">ATP-binding</keyword>
<dbReference type="PROSITE" id="PS50893">
    <property type="entry name" value="ABC_TRANSPORTER_2"/>
    <property type="match status" value="1"/>
</dbReference>
<dbReference type="SUPFAM" id="SSF52540">
    <property type="entry name" value="P-loop containing nucleoside triphosphate hydrolases"/>
    <property type="match status" value="1"/>
</dbReference>
<dbReference type="Pfam" id="PF00005">
    <property type="entry name" value="ABC_tran"/>
    <property type="match status" value="1"/>
</dbReference>
<dbReference type="SMART" id="SM00382">
    <property type="entry name" value="AAA"/>
    <property type="match status" value="1"/>
</dbReference>
<feature type="domain" description="ABC transporter" evidence="4">
    <location>
        <begin position="2"/>
        <end position="222"/>
    </location>
</feature>
<proteinExistence type="predicted"/>
<dbReference type="InterPro" id="IPR003593">
    <property type="entry name" value="AAA+_ATPase"/>
</dbReference>
<dbReference type="GO" id="GO:0005524">
    <property type="term" value="F:ATP binding"/>
    <property type="evidence" value="ECO:0007669"/>
    <property type="project" value="UniProtKB-KW"/>
</dbReference>
<gene>
    <name evidence="5" type="ORF">QID03_05615</name>
</gene>
<evidence type="ECO:0000313" key="5">
    <source>
        <dbReference type="EMBL" id="MDI9259659.1"/>
    </source>
</evidence>
<evidence type="ECO:0000256" key="1">
    <source>
        <dbReference type="ARBA" id="ARBA00022448"/>
    </source>
</evidence>
<sequence>MIEILHVDKRVRTSWILRNAHATLAPGLTVVVGANGSGKSTLLQCRVGQWRPTRGEIRVNGKPANRLGYEAGVLLDPPGFYEHLTAKEMLAYYVRLCGRKWSARHEELLHRFGVPQGRIRGFSRGQRQKLGILCSAWHEPEIWVLDEPFTGLDGYSIELLWTEIARALKTHAQHVVMVLHAPYGFPAMIHQVVRIANQTIDFVGTRQAFARQVLAERGGQISSMWADVLSRHHVPFTKGESPTHILLDLSPDVLTRAAACLLESGFNPLIEER</sequence>
<evidence type="ECO:0000256" key="2">
    <source>
        <dbReference type="ARBA" id="ARBA00022741"/>
    </source>
</evidence>
<dbReference type="InterPro" id="IPR051782">
    <property type="entry name" value="ABC_Transporter_VariousFunc"/>
</dbReference>
<dbReference type="PANTHER" id="PTHR42939:SF1">
    <property type="entry name" value="ABC TRANSPORTER ATP-BINDING PROTEIN ALBC-RELATED"/>
    <property type="match status" value="1"/>
</dbReference>
<evidence type="ECO:0000256" key="3">
    <source>
        <dbReference type="ARBA" id="ARBA00022840"/>
    </source>
</evidence>
<comment type="caution">
    <text evidence="5">The sequence shown here is derived from an EMBL/GenBank/DDBJ whole genome shotgun (WGS) entry which is preliminary data.</text>
</comment>
<organism evidence="5 6">
    <name type="scientific">Alicyclobacillus sendaiensis PA2</name>
    <dbReference type="NCBI Taxonomy" id="3029425"/>
    <lineage>
        <taxon>Bacteria</taxon>
        <taxon>Bacillati</taxon>
        <taxon>Bacillota</taxon>
        <taxon>Bacilli</taxon>
        <taxon>Bacillales</taxon>
        <taxon>Alicyclobacillaceae</taxon>
        <taxon>Alicyclobacillus</taxon>
    </lineage>
</organism>
<keyword evidence="1" id="KW-0813">Transport</keyword>
<dbReference type="PANTHER" id="PTHR42939">
    <property type="entry name" value="ABC TRANSPORTER ATP-BINDING PROTEIN ALBC-RELATED"/>
    <property type="match status" value="1"/>
</dbReference>
<evidence type="ECO:0000313" key="6">
    <source>
        <dbReference type="Proteomes" id="UP001529245"/>
    </source>
</evidence>
<dbReference type="EMBL" id="JASGCB010000006">
    <property type="protein sequence ID" value="MDI9259659.1"/>
    <property type="molecule type" value="Genomic_DNA"/>
</dbReference>
<dbReference type="InterPro" id="IPR003439">
    <property type="entry name" value="ABC_transporter-like_ATP-bd"/>
</dbReference>
<dbReference type="InterPro" id="IPR027417">
    <property type="entry name" value="P-loop_NTPase"/>
</dbReference>
<dbReference type="Proteomes" id="UP001529245">
    <property type="component" value="Unassembled WGS sequence"/>
</dbReference>
<evidence type="ECO:0000259" key="4">
    <source>
        <dbReference type="PROSITE" id="PS50893"/>
    </source>
</evidence>
<keyword evidence="6" id="KW-1185">Reference proteome</keyword>
<accession>A0ABT6XX36</accession>
<keyword evidence="2" id="KW-0547">Nucleotide-binding</keyword>
<reference evidence="5 6" key="1">
    <citation type="submission" date="2023-04" db="EMBL/GenBank/DDBJ databases">
        <title>A. sendaiensis sub sp. chiapanensis a novel subspecie with specific adaptation in bacterial cell wall isolated from an active volcano.</title>
        <authorList>
            <person name="Alvarez Gutierrez P.E."/>
            <person name="Ortiz Cortes L.Y."/>
        </authorList>
    </citation>
    <scope>NUCLEOTIDE SEQUENCE [LARGE SCALE GENOMIC DNA]</scope>
    <source>
        <strain evidence="5 6">PA2</strain>
    </source>
</reference>
<dbReference type="Gene3D" id="3.40.50.300">
    <property type="entry name" value="P-loop containing nucleotide triphosphate hydrolases"/>
    <property type="match status" value="1"/>
</dbReference>